<dbReference type="STRING" id="74557.A0A1V9Y7P8"/>
<dbReference type="PROSITE" id="PS50076">
    <property type="entry name" value="DNAJ_2"/>
    <property type="match status" value="1"/>
</dbReference>
<dbReference type="InterPro" id="IPR044713">
    <property type="entry name" value="DNJA1/2-like"/>
</dbReference>
<feature type="region of interest" description="Disordered" evidence="1">
    <location>
        <begin position="87"/>
        <end position="120"/>
    </location>
</feature>
<name>A0A1V9Y7P8_9STRA</name>
<dbReference type="InterPro" id="IPR001623">
    <property type="entry name" value="DnaJ_domain"/>
</dbReference>
<reference evidence="3 4" key="1">
    <citation type="journal article" date="2014" name="Genome Biol. Evol.">
        <title>The secreted proteins of Achlya hypogyna and Thraustotheca clavata identify the ancestral oomycete secretome and reveal gene acquisitions by horizontal gene transfer.</title>
        <authorList>
            <person name="Misner I."/>
            <person name="Blouin N."/>
            <person name="Leonard G."/>
            <person name="Richards T.A."/>
            <person name="Lane C.E."/>
        </authorList>
    </citation>
    <scope>NUCLEOTIDE SEQUENCE [LARGE SCALE GENOMIC DNA]</scope>
    <source>
        <strain evidence="3 4">ATCC 34112</strain>
    </source>
</reference>
<dbReference type="GO" id="GO:0030544">
    <property type="term" value="F:Hsp70 protein binding"/>
    <property type="evidence" value="ECO:0007669"/>
    <property type="project" value="InterPro"/>
</dbReference>
<dbReference type="OrthoDB" id="445556at2759"/>
<dbReference type="InterPro" id="IPR018253">
    <property type="entry name" value="DnaJ_domain_CS"/>
</dbReference>
<dbReference type="Proteomes" id="UP000243217">
    <property type="component" value="Unassembled WGS sequence"/>
</dbReference>
<evidence type="ECO:0000259" key="2">
    <source>
        <dbReference type="PROSITE" id="PS50076"/>
    </source>
</evidence>
<feature type="domain" description="J" evidence="2">
    <location>
        <begin position="26"/>
        <end position="87"/>
    </location>
</feature>
<dbReference type="InterPro" id="IPR036869">
    <property type="entry name" value="J_dom_sf"/>
</dbReference>
<dbReference type="CDD" id="cd06257">
    <property type="entry name" value="DnaJ"/>
    <property type="match status" value="1"/>
</dbReference>
<dbReference type="SUPFAM" id="SSF46565">
    <property type="entry name" value="Chaperone J-domain"/>
    <property type="match status" value="1"/>
</dbReference>
<dbReference type="GO" id="GO:0006457">
    <property type="term" value="P:protein folding"/>
    <property type="evidence" value="ECO:0007669"/>
    <property type="project" value="InterPro"/>
</dbReference>
<dbReference type="FunFam" id="1.10.287.110:FF:000041">
    <property type="entry name" value="Chaperone protein DNAj, putative"/>
    <property type="match status" value="1"/>
</dbReference>
<dbReference type="PROSITE" id="PS00636">
    <property type="entry name" value="DNAJ_1"/>
    <property type="match status" value="1"/>
</dbReference>
<keyword evidence="4" id="KW-1185">Reference proteome</keyword>
<feature type="non-terminal residue" evidence="3">
    <location>
        <position position="120"/>
    </location>
</feature>
<dbReference type="EMBL" id="JNBS01004907">
    <property type="protein sequence ID" value="OQR81752.1"/>
    <property type="molecule type" value="Genomic_DNA"/>
</dbReference>
<dbReference type="PRINTS" id="PR00625">
    <property type="entry name" value="JDOMAIN"/>
</dbReference>
<accession>A0A1V9Y7P8</accession>
<evidence type="ECO:0000313" key="4">
    <source>
        <dbReference type="Proteomes" id="UP000243217"/>
    </source>
</evidence>
<dbReference type="Pfam" id="PF00226">
    <property type="entry name" value="DnaJ"/>
    <property type="match status" value="1"/>
</dbReference>
<comment type="caution">
    <text evidence="3">The sequence shown here is derived from an EMBL/GenBank/DDBJ whole genome shotgun (WGS) entry which is preliminary data.</text>
</comment>
<gene>
    <name evidence="3" type="ORF">THRCLA_11440</name>
</gene>
<evidence type="ECO:0000313" key="3">
    <source>
        <dbReference type="EMBL" id="OQR81752.1"/>
    </source>
</evidence>
<organism evidence="3 4">
    <name type="scientific">Thraustotheca clavata</name>
    <dbReference type="NCBI Taxonomy" id="74557"/>
    <lineage>
        <taxon>Eukaryota</taxon>
        <taxon>Sar</taxon>
        <taxon>Stramenopiles</taxon>
        <taxon>Oomycota</taxon>
        <taxon>Saprolegniomycetes</taxon>
        <taxon>Saprolegniales</taxon>
        <taxon>Achlyaceae</taxon>
        <taxon>Thraustotheca</taxon>
    </lineage>
</organism>
<dbReference type="PANTHER" id="PTHR43888">
    <property type="entry name" value="DNAJ-LIKE-2, ISOFORM A-RELATED"/>
    <property type="match status" value="1"/>
</dbReference>
<dbReference type="Gene3D" id="1.10.287.110">
    <property type="entry name" value="DnaJ domain"/>
    <property type="match status" value="1"/>
</dbReference>
<evidence type="ECO:0000256" key="1">
    <source>
        <dbReference type="SAM" id="MobiDB-lite"/>
    </source>
</evidence>
<dbReference type="AlphaFoldDB" id="A0A1V9Y7P8"/>
<protein>
    <submittedName>
        <fullName evidence="3">Molecular chaperone</fullName>
    </submittedName>
</protein>
<sequence>MWGNFNDFFGGAAGGHETPRNVDNSKYYDILGVPKSASEADIRKAFRKLALKNHPDKGGDPELFKDITVAYETLSDPEKRELYDKYGEEGLQNGGGPAGAADIFGQMFGGGMRQPRGPPR</sequence>
<proteinExistence type="predicted"/>
<dbReference type="SMART" id="SM00271">
    <property type="entry name" value="DnaJ"/>
    <property type="match status" value="1"/>
</dbReference>